<dbReference type="AlphaFoldDB" id="A0AAW8D6K7"/>
<comment type="caution">
    <text evidence="3">The sequence shown here is derived from an EMBL/GenBank/DDBJ whole genome shotgun (WGS) entry which is preliminary data.</text>
</comment>
<protein>
    <submittedName>
        <fullName evidence="3">Uncharacterized protein</fullName>
    </submittedName>
</protein>
<dbReference type="Proteomes" id="UP001242045">
    <property type="component" value="Unassembled WGS sequence"/>
</dbReference>
<feature type="region of interest" description="Disordered" evidence="2">
    <location>
        <begin position="165"/>
        <end position="187"/>
    </location>
</feature>
<name>A0AAW8D6K7_9BURK</name>
<evidence type="ECO:0000313" key="3">
    <source>
        <dbReference type="EMBL" id="MDP9894890.1"/>
    </source>
</evidence>
<feature type="coiled-coil region" evidence="1">
    <location>
        <begin position="54"/>
        <end position="114"/>
    </location>
</feature>
<keyword evidence="1" id="KW-0175">Coiled coil</keyword>
<proteinExistence type="predicted"/>
<reference evidence="3" key="1">
    <citation type="submission" date="2023-07" db="EMBL/GenBank/DDBJ databases">
        <title>Sorghum-associated microbial communities from plants grown in Nebraska, USA.</title>
        <authorList>
            <person name="Schachtman D."/>
        </authorList>
    </citation>
    <scope>NUCLEOTIDE SEQUENCE</scope>
    <source>
        <strain evidence="3">DS3754</strain>
    </source>
</reference>
<dbReference type="EMBL" id="JAUSRD010000010">
    <property type="protein sequence ID" value="MDP9894890.1"/>
    <property type="molecule type" value="Genomic_DNA"/>
</dbReference>
<gene>
    <name evidence="3" type="ORF">J2W31_004015</name>
</gene>
<evidence type="ECO:0000313" key="4">
    <source>
        <dbReference type="Proteomes" id="UP001242045"/>
    </source>
</evidence>
<evidence type="ECO:0000256" key="2">
    <source>
        <dbReference type="SAM" id="MobiDB-lite"/>
    </source>
</evidence>
<dbReference type="RefSeq" id="WP_307685830.1">
    <property type="nucleotide sequence ID" value="NZ_JAUSRD010000010.1"/>
</dbReference>
<organism evidence="3 4">
    <name type="scientific">Variovorax boronicumulans</name>
    <dbReference type="NCBI Taxonomy" id="436515"/>
    <lineage>
        <taxon>Bacteria</taxon>
        <taxon>Pseudomonadati</taxon>
        <taxon>Pseudomonadota</taxon>
        <taxon>Betaproteobacteria</taxon>
        <taxon>Burkholderiales</taxon>
        <taxon>Comamonadaceae</taxon>
        <taxon>Variovorax</taxon>
    </lineage>
</organism>
<accession>A0AAW8D6K7</accession>
<sequence>MQATDIQRRHASDEGRHAAWLCMLVVVGWIAGARTLAAQTMPEASQVVGAQQQAGRDRERLEILREELRKSEAQLEALARRRAERLAASDMQAAAEAEAQRIRTLADIEAIRREIASASRAAQTTAVQRVAVQAAKGTSAPSGRATPAPWWDVYGSRRRIEPSASLSLAPPLGQVPAGSSPATGASP</sequence>
<evidence type="ECO:0000256" key="1">
    <source>
        <dbReference type="SAM" id="Coils"/>
    </source>
</evidence>